<evidence type="ECO:0000256" key="1">
    <source>
        <dbReference type="SAM" id="Coils"/>
    </source>
</evidence>
<comment type="caution">
    <text evidence="3">The sequence shown here is derived from an EMBL/GenBank/DDBJ whole genome shotgun (WGS) entry which is preliminary data.</text>
</comment>
<keyword evidence="4" id="KW-1185">Reference proteome</keyword>
<feature type="signal peptide" evidence="2">
    <location>
        <begin position="1"/>
        <end position="19"/>
    </location>
</feature>
<dbReference type="AlphaFoldDB" id="A0A7K0G4U6"/>
<name>A0A7K0G4U6_9SPHI</name>
<evidence type="ECO:0000313" key="3">
    <source>
        <dbReference type="EMBL" id="MRX78825.1"/>
    </source>
</evidence>
<protein>
    <recommendedName>
        <fullName evidence="5">Peptidase S74 domain-containing protein</fullName>
    </recommendedName>
</protein>
<feature type="coiled-coil region" evidence="1">
    <location>
        <begin position="373"/>
        <end position="410"/>
    </location>
</feature>
<accession>A0A7K0G4U6</accession>
<evidence type="ECO:0008006" key="5">
    <source>
        <dbReference type="Google" id="ProtNLM"/>
    </source>
</evidence>
<dbReference type="Proteomes" id="UP000487757">
    <property type="component" value="Unassembled WGS sequence"/>
</dbReference>
<keyword evidence="2" id="KW-0732">Signal</keyword>
<gene>
    <name evidence="3" type="ORF">GJU39_22370</name>
</gene>
<dbReference type="OrthoDB" id="9808753at2"/>
<reference evidence="3 4" key="1">
    <citation type="submission" date="2019-11" db="EMBL/GenBank/DDBJ databases">
        <title>Pedobacter petrophilus genome.</title>
        <authorList>
            <person name="Feldbauer M.J."/>
            <person name="Newman J.D."/>
        </authorList>
    </citation>
    <scope>NUCLEOTIDE SEQUENCE [LARGE SCALE GENOMIC DNA]</scope>
    <source>
        <strain evidence="3 4">LMG 29686</strain>
    </source>
</reference>
<organism evidence="3 4">
    <name type="scientific">Pedobacter petrophilus</name>
    <dbReference type="NCBI Taxonomy" id="1908241"/>
    <lineage>
        <taxon>Bacteria</taxon>
        <taxon>Pseudomonadati</taxon>
        <taxon>Bacteroidota</taxon>
        <taxon>Sphingobacteriia</taxon>
        <taxon>Sphingobacteriales</taxon>
        <taxon>Sphingobacteriaceae</taxon>
        <taxon>Pedobacter</taxon>
    </lineage>
</organism>
<sequence length="410" mass="44807">MKKALLTVLVSLTAILAKAQLGANQGDVYEISNNSGNIISNTVMHKIWLYRNSAGSDWYSASVHDGIAVDLSFLEPGISTRAWWERNPRTGEQRWGNSGQTWLTLSDAKLGIGTNVPTAPLQIMSLGGDSRPGGVNAASASTLKLSRAGTPFHAFPESAEFRIGHGSPTLSGSQLDLYLNGAANNTDMPDQQVMTWLYNGHVGIGRTDPGANLHIQNLVGSRPGGVNAPTIPVLRMGRAGTQSYSYSESAEFRIGHGGSNVWGSQLDLYINGGANQTETPDQQVMTWQYNGNVGIGTATPAERLSVNGNIRSKEIKVDSENWPDYVFLPDYQLPSLTQIEQQIKLKGHLPDMPSAKEVELNGIALGEMNKLLLKKVEELTLHLIEKEKQLENQNERLVEIERKFEKFSKK</sequence>
<dbReference type="RefSeq" id="WP_154283223.1">
    <property type="nucleotide sequence ID" value="NZ_JBHUJQ010000001.1"/>
</dbReference>
<dbReference type="EMBL" id="WKKH01000078">
    <property type="protein sequence ID" value="MRX78825.1"/>
    <property type="molecule type" value="Genomic_DNA"/>
</dbReference>
<evidence type="ECO:0000313" key="4">
    <source>
        <dbReference type="Proteomes" id="UP000487757"/>
    </source>
</evidence>
<proteinExistence type="predicted"/>
<evidence type="ECO:0000256" key="2">
    <source>
        <dbReference type="SAM" id="SignalP"/>
    </source>
</evidence>
<feature type="chain" id="PRO_5029492644" description="Peptidase S74 domain-containing protein" evidence="2">
    <location>
        <begin position="20"/>
        <end position="410"/>
    </location>
</feature>
<keyword evidence="1" id="KW-0175">Coiled coil</keyword>